<sequence length="510" mass="55617">MGNSKKKKNKSGSSKKDDSVFVGNGSDKRVEQGVINSLVETFSLVSVEDANASCEDANDDRNRAVDISSGLSDNADVHTTCSSSSVSSGLGSSSCEGFRDSNCGDNAANYWDFRVSRRKKFVASTGTVSTVLGKDYVTASSRTGLMKQSGLSNGRSDLEEAEQFLCSMLGDDCGLGMAVVKDVLCNCGYNIGKALDVLLDLSASTCELCPSHRFSSFGASSREDGKLITCSDILRDGGSYSTSHLSENEVQDNMQGLNNGCRSYLGALVTSGSSNQTSSTSERREELELPQKLLESLFNIPECSEHDPRTMNWRNAIKNVESYVQKQLELSSSGSAGLPMNDYEKGAEYQVFRETARDHWNSVKTYYQKAATAYSNGERVYAAHLSEQGKLCSKLARKEDEKASMEIFKARNKGIENTLTFDLHGQHVKEAIRLVKLHLLFGTFISSVQYLRVITGSGTQGVGKSKLKESVINLLEREGIEWKEENRGSVLIKLDGAREFSFLNSGSDSD</sequence>
<organism evidence="3 4">
    <name type="scientific">Nepenthes gracilis</name>
    <name type="common">Slender pitcher plant</name>
    <dbReference type="NCBI Taxonomy" id="150966"/>
    <lineage>
        <taxon>Eukaryota</taxon>
        <taxon>Viridiplantae</taxon>
        <taxon>Streptophyta</taxon>
        <taxon>Embryophyta</taxon>
        <taxon>Tracheophyta</taxon>
        <taxon>Spermatophyta</taxon>
        <taxon>Magnoliopsida</taxon>
        <taxon>eudicotyledons</taxon>
        <taxon>Gunneridae</taxon>
        <taxon>Pentapetalae</taxon>
        <taxon>Caryophyllales</taxon>
        <taxon>Nepenthaceae</taxon>
        <taxon>Nepenthes</taxon>
    </lineage>
</organism>
<gene>
    <name evidence="3" type="ORF">Nepgr_014559</name>
</gene>
<dbReference type="Proteomes" id="UP001279734">
    <property type="component" value="Unassembled WGS sequence"/>
</dbReference>
<evidence type="ECO:0000313" key="4">
    <source>
        <dbReference type="Proteomes" id="UP001279734"/>
    </source>
</evidence>
<accession>A0AAD3XPZ1</accession>
<dbReference type="AlphaFoldDB" id="A0AAD3XPZ1"/>
<reference evidence="3" key="1">
    <citation type="submission" date="2023-05" db="EMBL/GenBank/DDBJ databases">
        <title>Nepenthes gracilis genome sequencing.</title>
        <authorList>
            <person name="Fukushima K."/>
        </authorList>
    </citation>
    <scope>NUCLEOTIDE SEQUENCE</scope>
    <source>
        <strain evidence="3">SING2019-196</strain>
    </source>
</reference>
<name>A0AAD3XPZ1_NEPGR</name>
<dbReference type="InterPro" id="IPR036063">
    <property type="entry name" value="Smr_dom_sf"/>
</dbReference>
<dbReference type="InterPro" id="IPR056254">
    <property type="entry name" value="At5g58720/SDE5-like_UBA-like"/>
</dbReference>
<dbReference type="Gene3D" id="3.30.1370.110">
    <property type="match status" value="1"/>
</dbReference>
<feature type="domain" description="Smr" evidence="2">
    <location>
        <begin position="421"/>
        <end position="495"/>
    </location>
</feature>
<feature type="compositionally biased region" description="Basic residues" evidence="1">
    <location>
        <begin position="1"/>
        <end position="10"/>
    </location>
</feature>
<evidence type="ECO:0000259" key="2">
    <source>
        <dbReference type="PROSITE" id="PS50828"/>
    </source>
</evidence>
<dbReference type="InterPro" id="IPR002625">
    <property type="entry name" value="Smr_dom"/>
</dbReference>
<comment type="caution">
    <text evidence="3">The sequence shown here is derived from an EMBL/GenBank/DDBJ whole genome shotgun (WGS) entry which is preliminary data.</text>
</comment>
<dbReference type="Pfam" id="PF08590">
    <property type="entry name" value="DUF1771"/>
    <property type="match status" value="1"/>
</dbReference>
<dbReference type="SUPFAM" id="SSF160443">
    <property type="entry name" value="SMR domain-like"/>
    <property type="match status" value="1"/>
</dbReference>
<dbReference type="Pfam" id="PF24767">
    <property type="entry name" value="UBA_At5g58720"/>
    <property type="match status" value="1"/>
</dbReference>
<keyword evidence="4" id="KW-1185">Reference proteome</keyword>
<evidence type="ECO:0000313" key="3">
    <source>
        <dbReference type="EMBL" id="GMH12718.1"/>
    </source>
</evidence>
<dbReference type="SMART" id="SM01162">
    <property type="entry name" value="DUF1771"/>
    <property type="match status" value="1"/>
</dbReference>
<dbReference type="InterPro" id="IPR055319">
    <property type="entry name" value="At5g58720-like"/>
</dbReference>
<dbReference type="PROSITE" id="PS50828">
    <property type="entry name" value="SMR"/>
    <property type="match status" value="1"/>
</dbReference>
<proteinExistence type="predicted"/>
<dbReference type="PANTHER" id="PTHR47676">
    <property type="entry name" value="OS01G0225100 PROTEIN"/>
    <property type="match status" value="1"/>
</dbReference>
<dbReference type="EMBL" id="BSYO01000012">
    <property type="protein sequence ID" value="GMH12718.1"/>
    <property type="molecule type" value="Genomic_DNA"/>
</dbReference>
<feature type="region of interest" description="Disordered" evidence="1">
    <location>
        <begin position="1"/>
        <end position="26"/>
    </location>
</feature>
<dbReference type="PANTHER" id="PTHR47676:SF1">
    <property type="entry name" value="SMR DOMAIN-CONTAINING PROTEIN"/>
    <property type="match status" value="1"/>
</dbReference>
<evidence type="ECO:0000256" key="1">
    <source>
        <dbReference type="SAM" id="MobiDB-lite"/>
    </source>
</evidence>
<dbReference type="InterPro" id="IPR013899">
    <property type="entry name" value="DUF1771"/>
</dbReference>
<dbReference type="SMART" id="SM00463">
    <property type="entry name" value="SMR"/>
    <property type="match status" value="1"/>
</dbReference>
<protein>
    <recommendedName>
        <fullName evidence="2">Smr domain-containing protein</fullName>
    </recommendedName>
</protein>